<keyword evidence="4" id="KW-1185">Reference proteome</keyword>
<name>A0A2M9ZIQ1_9LEPT</name>
<evidence type="ECO:0000313" key="5">
    <source>
        <dbReference type="Proteomes" id="UP000231990"/>
    </source>
</evidence>
<reference evidence="4 5" key="1">
    <citation type="submission" date="2017-07" db="EMBL/GenBank/DDBJ databases">
        <title>Leptospira spp. isolated from tropical soils.</title>
        <authorList>
            <person name="Thibeaux R."/>
            <person name="Iraola G."/>
            <person name="Ferres I."/>
            <person name="Bierque E."/>
            <person name="Girault D."/>
            <person name="Soupe-Gilbert M.-E."/>
            <person name="Picardeau M."/>
            <person name="Goarant C."/>
        </authorList>
    </citation>
    <scope>NUCLEOTIDE SEQUENCE [LARGE SCALE GENOMIC DNA]</scope>
    <source>
        <strain evidence="3 5">FH1-B-B1</strain>
        <strain evidence="2 4">FH1-B-C1</strain>
    </source>
</reference>
<dbReference type="Proteomes" id="UP000231990">
    <property type="component" value="Unassembled WGS sequence"/>
</dbReference>
<proteinExistence type="predicted"/>
<dbReference type="SUPFAM" id="SSF102645">
    <property type="entry name" value="CoaB-like"/>
    <property type="match status" value="1"/>
</dbReference>
<dbReference type="GO" id="GO:0015937">
    <property type="term" value="P:coenzyme A biosynthetic process"/>
    <property type="evidence" value="ECO:0007669"/>
    <property type="project" value="UniProtKB-ARBA"/>
</dbReference>
<evidence type="ECO:0000313" key="4">
    <source>
        <dbReference type="Proteomes" id="UP000231962"/>
    </source>
</evidence>
<accession>A0A2M9ZIQ1</accession>
<gene>
    <name evidence="2" type="ORF">CH360_16735</name>
    <name evidence="3" type="ORF">CH373_17450</name>
</gene>
<dbReference type="AlphaFoldDB" id="A0A2M9ZIQ1"/>
<dbReference type="OrthoDB" id="9802554at2"/>
<dbReference type="EMBL" id="NPDZ01000018">
    <property type="protein sequence ID" value="PJZ71833.1"/>
    <property type="molecule type" value="Genomic_DNA"/>
</dbReference>
<dbReference type="Pfam" id="PF04127">
    <property type="entry name" value="DFP"/>
    <property type="match status" value="1"/>
</dbReference>
<dbReference type="InterPro" id="IPR035929">
    <property type="entry name" value="CoaB-like_sf"/>
</dbReference>
<evidence type="ECO:0000313" key="3">
    <source>
        <dbReference type="EMBL" id="PJZ71833.1"/>
    </source>
</evidence>
<protein>
    <submittedName>
        <fullName evidence="3">DNA/pantothenate metabolism flavoprotein</fullName>
    </submittedName>
</protein>
<evidence type="ECO:0000259" key="1">
    <source>
        <dbReference type="Pfam" id="PF04127"/>
    </source>
</evidence>
<dbReference type="InterPro" id="IPR007085">
    <property type="entry name" value="DNA/pantothenate-metab_flavo_C"/>
</dbReference>
<dbReference type="EMBL" id="NPDY01000025">
    <property type="protein sequence ID" value="PJZ68345.1"/>
    <property type="molecule type" value="Genomic_DNA"/>
</dbReference>
<evidence type="ECO:0000313" key="2">
    <source>
        <dbReference type="EMBL" id="PJZ68345.1"/>
    </source>
</evidence>
<sequence length="227" mass="25296">MNIQKIIVSSGPTREWIDPVRFISNASSGKMGYSIAEAAFQWIPNVIYIRGLTQPEYSRPNGSKIISVETTLEMRDAVLSEMQSNTMLIMAAAPADFRPKESNDSKIKKEEGAEILTLELIKNPDILSSVSETVSRNRFEDVLLVGFSAETDDLHNYAMEKLRRKNLDYIVGNYVSRQEKGFGDLTTSVVIFGKDGTKLEYGPETKEAVASRVISYLRESALGSVSR</sequence>
<organism evidence="3 5">
    <name type="scientific">Leptospira perolatii</name>
    <dbReference type="NCBI Taxonomy" id="2023191"/>
    <lineage>
        <taxon>Bacteria</taxon>
        <taxon>Pseudomonadati</taxon>
        <taxon>Spirochaetota</taxon>
        <taxon>Spirochaetia</taxon>
        <taxon>Leptospirales</taxon>
        <taxon>Leptospiraceae</taxon>
        <taxon>Leptospira</taxon>
    </lineage>
</organism>
<feature type="domain" description="DNA/pantothenate metabolism flavoprotein C-terminal" evidence="1">
    <location>
        <begin position="4"/>
        <end position="217"/>
    </location>
</feature>
<dbReference type="Gene3D" id="3.40.50.10300">
    <property type="entry name" value="CoaB-like"/>
    <property type="match status" value="1"/>
</dbReference>
<comment type="caution">
    <text evidence="3">The sequence shown here is derived from an EMBL/GenBank/DDBJ whole genome shotgun (WGS) entry which is preliminary data.</text>
</comment>
<dbReference type="Proteomes" id="UP000231962">
    <property type="component" value="Unassembled WGS sequence"/>
</dbReference>
<dbReference type="RefSeq" id="WP_100715228.1">
    <property type="nucleotide sequence ID" value="NZ_NPDY01000025.1"/>
</dbReference>
<dbReference type="GO" id="GO:0003824">
    <property type="term" value="F:catalytic activity"/>
    <property type="evidence" value="ECO:0007669"/>
    <property type="project" value="UniProtKB-ARBA"/>
</dbReference>